<proteinExistence type="predicted"/>
<dbReference type="PANTHER" id="PTHR38074">
    <property type="entry name" value="ALTERED INHERITANCE OF MITOCHONDRIA PROTEIN 24, MITOCHONDRIAL"/>
    <property type="match status" value="1"/>
</dbReference>
<dbReference type="PANTHER" id="PTHR38074:SF1">
    <property type="entry name" value="ALTERED INHERITANCE OF MITOCHONDRIA PROTEIN 24, MITOCHONDRIAL"/>
    <property type="match status" value="1"/>
</dbReference>
<reference evidence="2" key="1">
    <citation type="submission" date="2019-10" db="EMBL/GenBank/DDBJ databases">
        <title>Antimicrobial potential of Antarctic Bacteria.</title>
        <authorList>
            <person name="Benaud N."/>
            <person name="Edwards R.J."/>
            <person name="Ferrari B.C."/>
        </authorList>
    </citation>
    <scope>NUCLEOTIDE SEQUENCE [LARGE SCALE GENOMIC DNA]</scope>
    <source>
        <strain evidence="2">NBH77</strain>
    </source>
</reference>
<dbReference type="Gene3D" id="3.60.160.10">
    <property type="entry name" value="Mitochondrial biogenesis AIM24"/>
    <property type="match status" value="1"/>
</dbReference>
<sequence length="240" mass="25277">MSAFATAGGRGPGVFDPATLPGDDNVNPYTFCVELAGGRWFLQKGRMIAYYGQMSFNGVGYGPLDALVRSAFHSPMHAADWVVAEGTGKMLLADRAFDVNSFDLDDGNLTVRSGNLLAFEPSLSLKQSIIPGFLTLIGTGKFVAASNGPVVFMEPPLRVDPQALVGWADCPSPYHHYDHGYLRGVLGGVRSLTGLGGASGEEHQFEFSGAGTVLLQSTEKLLDDRATGAVPGEAGVPPGR</sequence>
<dbReference type="Pfam" id="PF01987">
    <property type="entry name" value="AIM24"/>
    <property type="match status" value="1"/>
</dbReference>
<dbReference type="InterPro" id="IPR036983">
    <property type="entry name" value="AIM24_sf"/>
</dbReference>
<dbReference type="Proteomes" id="UP000515764">
    <property type="component" value="Chromosome"/>
</dbReference>
<name>A0ABX6RSC5_9ACTN</name>
<dbReference type="InterPro" id="IPR016031">
    <property type="entry name" value="Trp_RNA-bd_attenuator-like_dom"/>
</dbReference>
<evidence type="ECO:0000313" key="1">
    <source>
        <dbReference type="EMBL" id="QNE83284.1"/>
    </source>
</evidence>
<dbReference type="EMBL" id="CP045704">
    <property type="protein sequence ID" value="QNE83284.1"/>
    <property type="molecule type" value="Genomic_DNA"/>
</dbReference>
<dbReference type="InterPro" id="IPR002838">
    <property type="entry name" value="AIM24"/>
</dbReference>
<organism evidence="1 2">
    <name type="scientific">Streptomyces rutgersensis</name>
    <dbReference type="NCBI Taxonomy" id="53451"/>
    <lineage>
        <taxon>Bacteria</taxon>
        <taxon>Bacillati</taxon>
        <taxon>Actinomycetota</taxon>
        <taxon>Actinomycetes</taxon>
        <taxon>Kitasatosporales</taxon>
        <taxon>Streptomycetaceae</taxon>
        <taxon>Streptomyces</taxon>
        <taxon>Streptomyces diastaticus group</taxon>
    </lineage>
</organism>
<gene>
    <name evidence="1" type="ORF">F0345_21000</name>
</gene>
<dbReference type="RefSeq" id="WP_100454994.1">
    <property type="nucleotide sequence ID" value="NZ_BLLM01000003.1"/>
</dbReference>
<accession>A0ABX6RSC5</accession>
<keyword evidence="2" id="KW-1185">Reference proteome</keyword>
<dbReference type="GeneID" id="95068332"/>
<protein>
    <submittedName>
        <fullName evidence="1">AIM24 family protein</fullName>
    </submittedName>
</protein>
<evidence type="ECO:0000313" key="2">
    <source>
        <dbReference type="Proteomes" id="UP000515764"/>
    </source>
</evidence>
<dbReference type="SUPFAM" id="SSF51219">
    <property type="entry name" value="TRAP-like"/>
    <property type="match status" value="1"/>
</dbReference>